<dbReference type="Pfam" id="PF00648">
    <property type="entry name" value="Peptidase_C2"/>
    <property type="match status" value="1"/>
</dbReference>
<keyword evidence="3" id="KW-0378">Hydrolase</keyword>
<dbReference type="InterPro" id="IPR038765">
    <property type="entry name" value="Papain-like_cys_pep_sf"/>
</dbReference>
<dbReference type="OrthoDB" id="424753at2759"/>
<dbReference type="Pfam" id="PF12352">
    <property type="entry name" value="V-SNARE_C"/>
    <property type="match status" value="1"/>
</dbReference>
<evidence type="ECO:0000313" key="9">
    <source>
        <dbReference type="Proteomes" id="UP000241890"/>
    </source>
</evidence>
<dbReference type="PROSITE" id="PS50203">
    <property type="entry name" value="CALPAIN_CAT"/>
    <property type="match status" value="1"/>
</dbReference>
<feature type="domain" description="Calpain catalytic" evidence="7">
    <location>
        <begin position="117"/>
        <end position="456"/>
    </location>
</feature>
<proteinExistence type="inferred from homology"/>
<dbReference type="Proteomes" id="UP000241890">
    <property type="component" value="Unassembled WGS sequence"/>
</dbReference>
<reference evidence="8 9" key="1">
    <citation type="submission" date="2017-12" db="EMBL/GenBank/DDBJ databases">
        <title>Sequencing, de novo assembly and annotation of complete genome of a new Thraustochytrid species, strain FCC1311.</title>
        <authorList>
            <person name="Sedici K."/>
            <person name="Godart F."/>
            <person name="Aiese Cigliano R."/>
            <person name="Sanseverino W."/>
            <person name="Barakat M."/>
            <person name="Ortet P."/>
            <person name="Marechal E."/>
            <person name="Cagnac O."/>
            <person name="Amato A."/>
        </authorList>
    </citation>
    <scope>NUCLEOTIDE SEQUENCE [LARGE SCALE GENOMIC DNA]</scope>
</reference>
<evidence type="ECO:0000256" key="3">
    <source>
        <dbReference type="ARBA" id="ARBA00022801"/>
    </source>
</evidence>
<evidence type="ECO:0000256" key="4">
    <source>
        <dbReference type="ARBA" id="ARBA00022807"/>
    </source>
</evidence>
<dbReference type="Gene3D" id="1.20.5.110">
    <property type="match status" value="1"/>
</dbReference>
<dbReference type="Gene3D" id="1.10.238.10">
    <property type="entry name" value="EF-hand"/>
    <property type="match status" value="1"/>
</dbReference>
<sequence>MATIALIASLEQNEKMAVIYRLFDFGNRGSLTLDEVVILLHAVASGARKLDSAVPCPEIEVVEALVKRTFMRVGKTVDEEVSADELALFCQLNSAIANLFRYITGAAQLGRIAPGQQWRDPDFDNIEHVLYGSCAAQEAAAFQLRPFGSAANFCWRDPPSDYVVIVPDDVILSRVCPGFAPSTAVAEALSIVAIRPKLLHRLFVITGQEGAGRFTLRFFYKGEWALVSVDERILSSRADCCTSCGSHKRPFAGFSHATDHAAEVWMHVIEKGLAKLTGSFAALSTLSVLDVLQTLTGGASSLCPLGVNPAETFKLLHRGSLQGVLGLYRRLPAYGTERQSLEARLGRDARRQARGIVPGVLYVVTGVHPGAVDLRASACIRENARQADDAAVQPDEKIAEREAPAETTDEEKATDKEMEQQQIEKQRPPRRAPGLFSMPFEEVVELFDDTVMCQIFEPERWYSRSLRARMMASGPLSGPAWAQGDQHCLEIHAENATVQVSVFQGDHGVRGAVSCAILAHDFGNAHDGLAVPATLVRRGMLQGPGPVVDMNQYSSSVEMSLPRGKYVVVVMDDRAGTEVEYALRLHCKHLPDLSAAEIFSFWANSDVDWQDTTTETSAAADGGMANEAASLGLGPESLRVETLLTQLESALASGANAEEARKLVKEIETALKGAEIEVRTTSLAQETKTKARTWLRGIKARQQTAQREVLLSGGGANGANKPSTANKAFRERQLGVTERMDQQTTTLADSVRTMRETEDQASSIMYSLAKQKETIQSASNKVNQVESDLSYSDKLLNNMKAWWRIGSIQDK</sequence>
<evidence type="ECO:0000313" key="8">
    <source>
        <dbReference type="EMBL" id="GBG29494.1"/>
    </source>
</evidence>
<accession>A0A2R5GNP7</accession>
<comment type="caution">
    <text evidence="5">Lacks conserved residue(s) required for the propagation of feature annotation.</text>
</comment>
<feature type="region of interest" description="Disordered" evidence="6">
    <location>
        <begin position="386"/>
        <end position="434"/>
    </location>
</feature>
<dbReference type="PANTHER" id="PTHR10183">
    <property type="entry name" value="CALPAIN"/>
    <property type="match status" value="1"/>
</dbReference>
<evidence type="ECO:0000256" key="1">
    <source>
        <dbReference type="ARBA" id="ARBA00007623"/>
    </source>
</evidence>
<keyword evidence="9" id="KW-1185">Reference proteome</keyword>
<dbReference type="SUPFAM" id="SSF58038">
    <property type="entry name" value="SNARE fusion complex"/>
    <property type="match status" value="1"/>
</dbReference>
<evidence type="ECO:0000259" key="7">
    <source>
        <dbReference type="PROSITE" id="PS50203"/>
    </source>
</evidence>
<evidence type="ECO:0000256" key="2">
    <source>
        <dbReference type="ARBA" id="ARBA00022670"/>
    </source>
</evidence>
<dbReference type="CDD" id="cd15862">
    <property type="entry name" value="SNARE_Vti1"/>
    <property type="match status" value="1"/>
</dbReference>
<comment type="caution">
    <text evidence="8">The sequence shown here is derived from an EMBL/GenBank/DDBJ whole genome shotgun (WGS) entry which is preliminary data.</text>
</comment>
<dbReference type="SUPFAM" id="SSF47473">
    <property type="entry name" value="EF-hand"/>
    <property type="match status" value="1"/>
</dbReference>
<protein>
    <submittedName>
        <fullName evidence="8">Calpain-11</fullName>
    </submittedName>
</protein>
<keyword evidence="2" id="KW-0645">Protease</keyword>
<dbReference type="EMBL" id="BEYU01000059">
    <property type="protein sequence ID" value="GBG29494.1"/>
    <property type="molecule type" value="Genomic_DNA"/>
</dbReference>
<dbReference type="InParanoid" id="A0A2R5GNP7"/>
<name>A0A2R5GNP7_9STRA</name>
<dbReference type="GO" id="GO:0006508">
    <property type="term" value="P:proteolysis"/>
    <property type="evidence" value="ECO:0007669"/>
    <property type="project" value="UniProtKB-KW"/>
</dbReference>
<comment type="similarity">
    <text evidence="1">Belongs to the peptidase C2 family.</text>
</comment>
<dbReference type="SMART" id="SM00230">
    <property type="entry name" value="CysPc"/>
    <property type="match status" value="1"/>
</dbReference>
<dbReference type="InterPro" id="IPR022684">
    <property type="entry name" value="Calpain_cysteine_protease"/>
</dbReference>
<dbReference type="InterPro" id="IPR011992">
    <property type="entry name" value="EF-hand-dom_pair"/>
</dbReference>
<dbReference type="GO" id="GO:0004198">
    <property type="term" value="F:calcium-dependent cysteine-type endopeptidase activity"/>
    <property type="evidence" value="ECO:0007669"/>
    <property type="project" value="InterPro"/>
</dbReference>
<evidence type="ECO:0000256" key="5">
    <source>
        <dbReference type="PROSITE-ProRule" id="PRU00239"/>
    </source>
</evidence>
<feature type="compositionally biased region" description="Basic and acidic residues" evidence="6">
    <location>
        <begin position="386"/>
        <end position="427"/>
    </location>
</feature>
<gene>
    <name evidence="8" type="ORF">FCC1311_057152</name>
</gene>
<organism evidence="8 9">
    <name type="scientific">Hondaea fermentalgiana</name>
    <dbReference type="NCBI Taxonomy" id="2315210"/>
    <lineage>
        <taxon>Eukaryota</taxon>
        <taxon>Sar</taxon>
        <taxon>Stramenopiles</taxon>
        <taxon>Bigyra</taxon>
        <taxon>Labyrinthulomycetes</taxon>
        <taxon>Thraustochytrida</taxon>
        <taxon>Thraustochytriidae</taxon>
        <taxon>Hondaea</taxon>
    </lineage>
</organism>
<dbReference type="PANTHER" id="PTHR10183:SF379">
    <property type="entry name" value="CALPAIN-5"/>
    <property type="match status" value="1"/>
</dbReference>
<keyword evidence="4" id="KW-0788">Thiol protease</keyword>
<dbReference type="InterPro" id="IPR001300">
    <property type="entry name" value="Peptidase_C2_calpain_cat"/>
</dbReference>
<dbReference type="AlphaFoldDB" id="A0A2R5GNP7"/>
<dbReference type="SUPFAM" id="SSF54001">
    <property type="entry name" value="Cysteine proteinases"/>
    <property type="match status" value="1"/>
</dbReference>
<evidence type="ECO:0000256" key="6">
    <source>
        <dbReference type="SAM" id="MobiDB-lite"/>
    </source>
</evidence>